<evidence type="ECO:0000313" key="3">
    <source>
        <dbReference type="EnsemblMetazoa" id="CPIJ020100-PA"/>
    </source>
</evidence>
<protein>
    <submittedName>
        <fullName evidence="2 3">Uncharacterized protein</fullName>
    </submittedName>
</protein>
<feature type="compositionally biased region" description="Pro residues" evidence="1">
    <location>
        <begin position="8"/>
        <end position="21"/>
    </location>
</feature>
<accession>B0XKY4</accession>
<reference evidence="3" key="2">
    <citation type="submission" date="2020-05" db="UniProtKB">
        <authorList>
            <consortium name="EnsemblMetazoa"/>
        </authorList>
    </citation>
    <scope>IDENTIFICATION</scope>
    <source>
        <strain evidence="3">JHB</strain>
    </source>
</reference>
<organism>
    <name type="scientific">Culex quinquefasciatus</name>
    <name type="common">Southern house mosquito</name>
    <name type="synonym">Culex pungens</name>
    <dbReference type="NCBI Taxonomy" id="7176"/>
    <lineage>
        <taxon>Eukaryota</taxon>
        <taxon>Metazoa</taxon>
        <taxon>Ecdysozoa</taxon>
        <taxon>Arthropoda</taxon>
        <taxon>Hexapoda</taxon>
        <taxon>Insecta</taxon>
        <taxon>Pterygota</taxon>
        <taxon>Neoptera</taxon>
        <taxon>Endopterygota</taxon>
        <taxon>Diptera</taxon>
        <taxon>Nematocera</taxon>
        <taxon>Culicoidea</taxon>
        <taxon>Culicidae</taxon>
        <taxon>Culicinae</taxon>
        <taxon>Culicini</taxon>
        <taxon>Culex</taxon>
        <taxon>Culex</taxon>
    </lineage>
</organism>
<sequence length="361" mass="40222">MPSLQPLISPPPPLTLAPPPPLITQPLQTAPLASTSAVIPSFHNELAARSSAVINANQQSTRPTVNFIPYQTKLLSFSTDPLPVPDPASWLQFGVHMTSETRDEQLVRKVFRCAARNRSNFVEFKAGQFMNLAAIKFSANSDCYVVCQKCLNKCPDMCESNQYYDILQLVNFNKKLASLQVDHEFVQDKQWSFWELDHKSTLAPSADAKTKPAPRTLLNSPSPRTVLYGETVEEIQVKDNRETRVERFYIIEAIILGGVDVRTFPLPKRSALCTKFANTLNLPLYHLSPTRSARFRFAPSSSRVRLLGHKNYEHKKLSVRDFFGPSKQAPASSGGPSHRRFGGLIDNTEAKALGLITGSNL</sequence>
<dbReference type="HOGENOM" id="CLU_767815_0_0_1"/>
<dbReference type="VEuPathDB" id="VectorBase:CQUJHB001618"/>
<proteinExistence type="predicted"/>
<dbReference type="EMBL" id="DS234123">
    <property type="protein sequence ID" value="EDS32985.1"/>
    <property type="molecule type" value="Genomic_DNA"/>
</dbReference>
<dbReference type="VEuPathDB" id="VectorBase:CPIJ020100"/>
<dbReference type="OrthoDB" id="10251234at2759"/>
<gene>
    <name evidence="3" type="primary">6054384</name>
    <name evidence="2" type="ORF">CpipJ_CPIJ020100</name>
</gene>
<evidence type="ECO:0000313" key="2">
    <source>
        <dbReference type="EMBL" id="EDS32985.1"/>
    </source>
</evidence>
<dbReference type="EnsemblMetazoa" id="CPIJ020100-RA">
    <property type="protein sequence ID" value="CPIJ020100-PA"/>
    <property type="gene ID" value="CPIJ020100"/>
</dbReference>
<name>B0XKY4_CULQU</name>
<evidence type="ECO:0000313" key="4">
    <source>
        <dbReference type="Proteomes" id="UP000002320"/>
    </source>
</evidence>
<reference evidence="2" key="1">
    <citation type="submission" date="2007-03" db="EMBL/GenBank/DDBJ databases">
        <title>Annotation of Culex pipiens quinquefasciatus.</title>
        <authorList>
            <consortium name="The Broad Institute Genome Sequencing Platform"/>
            <person name="Atkinson P.W."/>
            <person name="Hemingway J."/>
            <person name="Christensen B.M."/>
            <person name="Higgs S."/>
            <person name="Kodira C."/>
            <person name="Hannick L."/>
            <person name="Megy K."/>
            <person name="O'Leary S."/>
            <person name="Pearson M."/>
            <person name="Haas B.J."/>
            <person name="Mauceli E."/>
            <person name="Wortman J.R."/>
            <person name="Lee N.H."/>
            <person name="Guigo R."/>
            <person name="Stanke M."/>
            <person name="Alvarado L."/>
            <person name="Amedeo P."/>
            <person name="Antoine C.H."/>
            <person name="Arensburger P."/>
            <person name="Bidwell S.L."/>
            <person name="Crawford M."/>
            <person name="Camaro F."/>
            <person name="Devon K."/>
            <person name="Engels R."/>
            <person name="Hammond M."/>
            <person name="Howarth C."/>
            <person name="Koehrsen M."/>
            <person name="Lawson D."/>
            <person name="Montgomery P."/>
            <person name="Nene V."/>
            <person name="Nusbaum C."/>
            <person name="Puiu D."/>
            <person name="Romero-Severson J."/>
            <person name="Severson D.W."/>
            <person name="Shumway M."/>
            <person name="Sisk P."/>
            <person name="Stolte C."/>
            <person name="Zeng Q."/>
            <person name="Eisenstadt E."/>
            <person name="Fraser-Liggett C."/>
            <person name="Strausberg R."/>
            <person name="Galagan J."/>
            <person name="Birren B."/>
            <person name="Collins F.H."/>
        </authorList>
    </citation>
    <scope>NUCLEOTIDE SEQUENCE [LARGE SCALE GENOMIC DNA]</scope>
    <source>
        <strain evidence="2">JHB</strain>
    </source>
</reference>
<evidence type="ECO:0000256" key="1">
    <source>
        <dbReference type="SAM" id="MobiDB-lite"/>
    </source>
</evidence>
<dbReference type="AlphaFoldDB" id="B0XKY4"/>
<dbReference type="Proteomes" id="UP000002320">
    <property type="component" value="Unassembled WGS sequence"/>
</dbReference>
<feature type="region of interest" description="Disordered" evidence="1">
    <location>
        <begin position="1"/>
        <end position="21"/>
    </location>
</feature>
<dbReference type="VEuPathDB" id="VectorBase:CQUJHB012389"/>
<dbReference type="KEGG" id="cqu:CpipJ_CPIJ020100"/>
<dbReference type="InParanoid" id="B0XKY4"/>
<keyword evidence="4" id="KW-1185">Reference proteome</keyword>